<dbReference type="EMBL" id="CP119898">
    <property type="protein sequence ID" value="WFD28571.1"/>
    <property type="molecule type" value="Genomic_DNA"/>
</dbReference>
<keyword evidence="4" id="KW-1185">Reference proteome</keyword>
<keyword evidence="2" id="KW-0812">Transmembrane</keyword>
<feature type="compositionally biased region" description="Low complexity" evidence="1">
    <location>
        <begin position="175"/>
        <end position="195"/>
    </location>
</feature>
<sequence length="268" mass="28349">MATTTGTPSAAQAKAPPRTYMSLATAQRRILWNVCGLAVLWGIGTVWPSSVDAYYRLTDWLMMIDGVPSGADEVLDSVLLWLRMALTIVFALNTSEAALRLAFPPATVAPHGDTASLVGETLARRVSGPAAPAASAYRASPVTPVQGATASPSHSPSLRTSPAHLRTSPFRAVRATPTPAPGSSASAATPSLGLGRPSSVPTPFPMRASTPAMARHVSPARDVLMRSPRLPHTRSPQTRSVSLASFRSDWDDAWEVEQALRTLSTPQH</sequence>
<evidence type="ECO:0000313" key="3">
    <source>
        <dbReference type="EMBL" id="WFD28571.1"/>
    </source>
</evidence>
<feature type="transmembrane region" description="Helical" evidence="2">
    <location>
        <begin position="30"/>
        <end position="54"/>
    </location>
</feature>
<feature type="region of interest" description="Disordered" evidence="1">
    <location>
        <begin position="133"/>
        <end position="200"/>
    </location>
</feature>
<protein>
    <submittedName>
        <fullName evidence="3">Uncharacterized protein</fullName>
    </submittedName>
</protein>
<gene>
    <name evidence="3" type="ORF">MNAN1_003584</name>
</gene>
<keyword evidence="2" id="KW-0472">Membrane</keyword>
<evidence type="ECO:0000256" key="1">
    <source>
        <dbReference type="SAM" id="MobiDB-lite"/>
    </source>
</evidence>
<organism evidence="3 4">
    <name type="scientific">Malassezia nana</name>
    <dbReference type="NCBI Taxonomy" id="180528"/>
    <lineage>
        <taxon>Eukaryota</taxon>
        <taxon>Fungi</taxon>
        <taxon>Dikarya</taxon>
        <taxon>Basidiomycota</taxon>
        <taxon>Ustilaginomycotina</taxon>
        <taxon>Malasseziomycetes</taxon>
        <taxon>Malasseziales</taxon>
        <taxon>Malasseziaceae</taxon>
        <taxon>Malassezia</taxon>
    </lineage>
</organism>
<proteinExistence type="predicted"/>
<keyword evidence="2" id="KW-1133">Transmembrane helix</keyword>
<name>A0AAF0EPT5_9BASI</name>
<dbReference type="AlphaFoldDB" id="A0AAF0EPT5"/>
<feature type="compositionally biased region" description="Polar residues" evidence="1">
    <location>
        <begin position="146"/>
        <end position="160"/>
    </location>
</feature>
<dbReference type="Proteomes" id="UP001213623">
    <property type="component" value="Chromosome 7"/>
</dbReference>
<evidence type="ECO:0000256" key="2">
    <source>
        <dbReference type="SAM" id="Phobius"/>
    </source>
</evidence>
<reference evidence="3" key="1">
    <citation type="submission" date="2023-03" db="EMBL/GenBank/DDBJ databases">
        <title>Mating type loci evolution in Malassezia.</title>
        <authorList>
            <person name="Coelho M.A."/>
        </authorList>
    </citation>
    <scope>NUCLEOTIDE SEQUENCE</scope>
    <source>
        <strain evidence="3">CBS 9557</strain>
    </source>
</reference>
<accession>A0AAF0EPT5</accession>
<evidence type="ECO:0000313" key="4">
    <source>
        <dbReference type="Proteomes" id="UP001213623"/>
    </source>
</evidence>